<keyword evidence="5 8" id="KW-0378">Hydrolase</keyword>
<evidence type="ECO:0000256" key="8">
    <source>
        <dbReference type="RuleBase" id="RU364068"/>
    </source>
</evidence>
<dbReference type="PANTHER" id="PTHR20854">
    <property type="entry name" value="INOSITOL MONOPHOSPHATASE"/>
    <property type="match status" value="1"/>
</dbReference>
<dbReference type="SUPFAM" id="SSF56655">
    <property type="entry name" value="Carbohydrate phosphatase"/>
    <property type="match status" value="1"/>
</dbReference>
<dbReference type="GO" id="GO:0046854">
    <property type="term" value="P:phosphatidylinositol phosphate biosynthetic process"/>
    <property type="evidence" value="ECO:0007669"/>
    <property type="project" value="InterPro"/>
</dbReference>
<keyword evidence="11" id="KW-1185">Reference proteome</keyword>
<dbReference type="Proteomes" id="UP000214610">
    <property type="component" value="Unassembled WGS sequence"/>
</dbReference>
<dbReference type="GO" id="GO:0008934">
    <property type="term" value="F:inositol monophosphate 1-phosphatase activity"/>
    <property type="evidence" value="ECO:0007669"/>
    <property type="project" value="InterPro"/>
</dbReference>
<dbReference type="EMBL" id="NHMP01000002">
    <property type="protein sequence ID" value="OXE50303.1"/>
    <property type="molecule type" value="Genomic_DNA"/>
</dbReference>
<dbReference type="InterPro" id="IPR020550">
    <property type="entry name" value="Inositol_monophosphatase_CS"/>
</dbReference>
<evidence type="ECO:0000256" key="6">
    <source>
        <dbReference type="ARBA" id="ARBA00022842"/>
    </source>
</evidence>
<evidence type="ECO:0000256" key="9">
    <source>
        <dbReference type="SAM" id="MobiDB-lite"/>
    </source>
</evidence>
<name>A0A227KQ56_9BURK</name>
<dbReference type="RefSeq" id="WP_084081443.1">
    <property type="nucleotide sequence ID" value="NZ_CAJTBZ010000048.1"/>
</dbReference>
<dbReference type="PROSITE" id="PS00630">
    <property type="entry name" value="IMP_2"/>
    <property type="match status" value="1"/>
</dbReference>
<protein>
    <recommendedName>
        <fullName evidence="8">Inositol-1-monophosphatase</fullName>
        <ecNumber evidence="8">3.1.3.25</ecNumber>
    </recommendedName>
</protein>
<keyword evidence="6 7" id="KW-0460">Magnesium</keyword>
<comment type="similarity">
    <text evidence="3 8">Belongs to the inositol monophosphatase superfamily.</text>
</comment>
<dbReference type="InterPro" id="IPR033942">
    <property type="entry name" value="IMPase"/>
</dbReference>
<dbReference type="Gene3D" id="3.30.540.10">
    <property type="entry name" value="Fructose-1,6-Bisphosphatase, subunit A, domain 1"/>
    <property type="match status" value="1"/>
</dbReference>
<dbReference type="GO" id="GO:0007165">
    <property type="term" value="P:signal transduction"/>
    <property type="evidence" value="ECO:0007669"/>
    <property type="project" value="TreeGrafter"/>
</dbReference>
<dbReference type="InterPro" id="IPR022337">
    <property type="entry name" value="Inositol_monophosphatase_SuhB"/>
</dbReference>
<feature type="binding site" evidence="7">
    <location>
        <position position="129"/>
    </location>
    <ligand>
        <name>Mg(2+)</name>
        <dbReference type="ChEBI" id="CHEBI:18420"/>
        <label>1</label>
        <note>catalytic</note>
    </ligand>
</feature>
<proteinExistence type="inferred from homology"/>
<evidence type="ECO:0000256" key="2">
    <source>
        <dbReference type="ARBA" id="ARBA00001946"/>
    </source>
</evidence>
<dbReference type="PRINTS" id="PR01959">
    <property type="entry name" value="SBIMPHPHTASE"/>
</dbReference>
<organism evidence="10 11">
    <name type="scientific">Turicimonas muris</name>
    <dbReference type="NCBI Taxonomy" id="1796652"/>
    <lineage>
        <taxon>Bacteria</taxon>
        <taxon>Pseudomonadati</taxon>
        <taxon>Pseudomonadota</taxon>
        <taxon>Betaproteobacteria</taxon>
        <taxon>Burkholderiales</taxon>
        <taxon>Sutterellaceae</taxon>
        <taxon>Turicimonas</taxon>
    </lineage>
</organism>
<dbReference type="CDD" id="cd01639">
    <property type="entry name" value="IMPase"/>
    <property type="match status" value="1"/>
</dbReference>
<dbReference type="InterPro" id="IPR020583">
    <property type="entry name" value="Inositol_monoP_metal-BS"/>
</dbReference>
<comment type="catalytic activity">
    <reaction evidence="1 8">
        <text>a myo-inositol phosphate + H2O = myo-inositol + phosphate</text>
        <dbReference type="Rhea" id="RHEA:24056"/>
        <dbReference type="ChEBI" id="CHEBI:15377"/>
        <dbReference type="ChEBI" id="CHEBI:17268"/>
        <dbReference type="ChEBI" id="CHEBI:43474"/>
        <dbReference type="ChEBI" id="CHEBI:84139"/>
        <dbReference type="EC" id="3.1.3.25"/>
    </reaction>
</comment>
<dbReference type="PROSITE" id="PS00629">
    <property type="entry name" value="IMP_1"/>
    <property type="match status" value="1"/>
</dbReference>
<evidence type="ECO:0000256" key="3">
    <source>
        <dbReference type="ARBA" id="ARBA00009759"/>
    </source>
</evidence>
<dbReference type="Pfam" id="PF00459">
    <property type="entry name" value="Inositol_P"/>
    <property type="match status" value="1"/>
</dbReference>
<evidence type="ECO:0000256" key="4">
    <source>
        <dbReference type="ARBA" id="ARBA00022723"/>
    </source>
</evidence>
<dbReference type="InterPro" id="IPR000760">
    <property type="entry name" value="Inositol_monophosphatase-like"/>
</dbReference>
<gene>
    <name evidence="10" type="ORF">ADH67_04760</name>
</gene>
<evidence type="ECO:0000313" key="11">
    <source>
        <dbReference type="Proteomes" id="UP000214610"/>
    </source>
</evidence>
<dbReference type="GO" id="GO:0046872">
    <property type="term" value="F:metal ion binding"/>
    <property type="evidence" value="ECO:0007669"/>
    <property type="project" value="UniProtKB-KW"/>
</dbReference>
<feature type="binding site" evidence="7">
    <location>
        <position position="110"/>
    </location>
    <ligand>
        <name>Mg(2+)</name>
        <dbReference type="ChEBI" id="CHEBI:18420"/>
        <label>1</label>
        <note>catalytic</note>
    </ligand>
</feature>
<dbReference type="GO" id="GO:0006020">
    <property type="term" value="P:inositol metabolic process"/>
    <property type="evidence" value="ECO:0007669"/>
    <property type="project" value="TreeGrafter"/>
</dbReference>
<reference evidence="11" key="1">
    <citation type="submission" date="2017-05" db="EMBL/GenBank/DDBJ databases">
        <title>Improved OligoMM genomes.</title>
        <authorList>
            <person name="Garzetti D."/>
        </authorList>
    </citation>
    <scope>NUCLEOTIDE SEQUENCE [LARGE SCALE GENOMIC DNA]</scope>
    <source>
        <strain evidence="11">YL45</strain>
    </source>
</reference>
<dbReference type="GeneID" id="78363575"/>
<feature type="region of interest" description="Disordered" evidence="9">
    <location>
        <begin position="1"/>
        <end position="44"/>
    </location>
</feature>
<comment type="caution">
    <text evidence="10">The sequence shown here is derived from an EMBL/GenBank/DDBJ whole genome shotgun (WGS) entry which is preliminary data.</text>
</comment>
<feature type="binding site" evidence="7">
    <location>
        <position position="127"/>
    </location>
    <ligand>
        <name>Mg(2+)</name>
        <dbReference type="ChEBI" id="CHEBI:18420"/>
        <label>1</label>
        <note>catalytic</note>
    </ligand>
</feature>
<keyword evidence="4 7" id="KW-0479">Metal-binding</keyword>
<evidence type="ECO:0000256" key="1">
    <source>
        <dbReference type="ARBA" id="ARBA00001033"/>
    </source>
</evidence>
<dbReference type="FunFam" id="3.30.540.10:FF:000003">
    <property type="entry name" value="Inositol-1-monophosphatase"/>
    <property type="match status" value="1"/>
</dbReference>
<feature type="binding site" evidence="7">
    <location>
        <position position="255"/>
    </location>
    <ligand>
        <name>Mg(2+)</name>
        <dbReference type="ChEBI" id="CHEBI:18420"/>
        <label>1</label>
        <note>catalytic</note>
    </ligand>
</feature>
<dbReference type="EC" id="3.1.3.25" evidence="8"/>
<dbReference type="PRINTS" id="PR00377">
    <property type="entry name" value="IMPHPHTASES"/>
</dbReference>
<accession>A0A227KQ56</accession>
<evidence type="ECO:0000313" key="10">
    <source>
        <dbReference type="EMBL" id="OXE50303.1"/>
    </source>
</evidence>
<dbReference type="AlphaFoldDB" id="A0A227KQ56"/>
<dbReference type="Gene3D" id="3.40.190.80">
    <property type="match status" value="1"/>
</dbReference>
<sequence>MATKSPEQSKKTTAPKRTSKKSSAEPAPKKNKTPRPSTVSHSFNDGMLNVAVRAAIEAGKIQARAFGNRKNLSISAKSSGDFVTEVDQACEQVIIETLSKAYPNHRFLGEENGTQGNKESEYEWIIDPLDGTTNFIHGIDQFAVSIACKKGKHLLHAVVYDPCRNQLFTATKGKGAFLDGARIRASAATILRNSLIGTGFPFREGDDYESYMNILKDMMESTCGLRRPGSAALDLCFVACGRYDGFFEKGIKPWDIAAGALIAKEAGALVTDFSGESDYLDKNEIVAAAPGIFPALLNVVERNLKK</sequence>
<feature type="compositionally biased region" description="Polar residues" evidence="9">
    <location>
        <begin position="34"/>
        <end position="43"/>
    </location>
</feature>
<evidence type="ECO:0000256" key="7">
    <source>
        <dbReference type="PIRSR" id="PIRSR600760-2"/>
    </source>
</evidence>
<evidence type="ECO:0000256" key="5">
    <source>
        <dbReference type="ARBA" id="ARBA00022801"/>
    </source>
</evidence>
<dbReference type="PANTHER" id="PTHR20854:SF4">
    <property type="entry name" value="INOSITOL-1-MONOPHOSPHATASE-RELATED"/>
    <property type="match status" value="1"/>
</dbReference>
<feature type="binding site" evidence="7">
    <location>
        <position position="130"/>
    </location>
    <ligand>
        <name>Mg(2+)</name>
        <dbReference type="ChEBI" id="CHEBI:18420"/>
        <label>1</label>
        <note>catalytic</note>
    </ligand>
</feature>
<comment type="cofactor">
    <cofactor evidence="2 7 8">
        <name>Mg(2+)</name>
        <dbReference type="ChEBI" id="CHEBI:18420"/>
    </cofactor>
</comment>